<evidence type="ECO:0000259" key="1">
    <source>
        <dbReference type="Pfam" id="PF03551"/>
    </source>
</evidence>
<proteinExistence type="predicted"/>
<keyword evidence="3" id="KW-1185">Reference proteome</keyword>
<organism evidence="2 3">
    <name type="scientific">Camelliibacillus cellulosilyticus</name>
    <dbReference type="NCBI Taxonomy" id="2174486"/>
    <lineage>
        <taxon>Bacteria</taxon>
        <taxon>Bacillati</taxon>
        <taxon>Bacillota</taxon>
        <taxon>Bacilli</taxon>
        <taxon>Bacillales</taxon>
        <taxon>Sporolactobacillaceae</taxon>
        <taxon>Camelliibacillus</taxon>
    </lineage>
</organism>
<comment type="caution">
    <text evidence="2">The sequence shown here is derived from an EMBL/GenBank/DDBJ whole genome shotgun (WGS) entry which is preliminary data.</text>
</comment>
<dbReference type="Proteomes" id="UP001596022">
    <property type="component" value="Unassembled WGS sequence"/>
</dbReference>
<dbReference type="Gene3D" id="1.10.10.10">
    <property type="entry name" value="Winged helix-like DNA-binding domain superfamily/Winged helix DNA-binding domain"/>
    <property type="match status" value="1"/>
</dbReference>
<accession>A0ABV9GP35</accession>
<dbReference type="PANTHER" id="PTHR43252">
    <property type="entry name" value="TRANSCRIPTIONAL REGULATOR YQJI"/>
    <property type="match status" value="1"/>
</dbReference>
<name>A0ABV9GP35_9BACL</name>
<gene>
    <name evidence="2" type="ORF">ACFO4N_09790</name>
</gene>
<dbReference type="SUPFAM" id="SSF46785">
    <property type="entry name" value="Winged helix' DNA-binding domain"/>
    <property type="match status" value="1"/>
</dbReference>
<evidence type="ECO:0000313" key="2">
    <source>
        <dbReference type="EMBL" id="MFC4619002.1"/>
    </source>
</evidence>
<evidence type="ECO:0000313" key="3">
    <source>
        <dbReference type="Proteomes" id="UP001596022"/>
    </source>
</evidence>
<dbReference type="Pfam" id="PF03551">
    <property type="entry name" value="PadR"/>
    <property type="match status" value="1"/>
</dbReference>
<reference evidence="3" key="1">
    <citation type="journal article" date="2019" name="Int. J. Syst. Evol. Microbiol.">
        <title>The Global Catalogue of Microorganisms (GCM) 10K type strain sequencing project: providing services to taxonomists for standard genome sequencing and annotation.</title>
        <authorList>
            <consortium name="The Broad Institute Genomics Platform"/>
            <consortium name="The Broad Institute Genome Sequencing Center for Infectious Disease"/>
            <person name="Wu L."/>
            <person name="Ma J."/>
        </authorList>
    </citation>
    <scope>NUCLEOTIDE SEQUENCE [LARGE SCALE GENOMIC DNA]</scope>
    <source>
        <strain evidence="3">CGMCC 1.16306</strain>
    </source>
</reference>
<sequence>MKTKIKKSPVALAVLCFLIEEPMHPYRMQQLIKEREKDEVINVRHRTSIYQTIERLHRDKAIAIQGKKKHEGRPDLTVYEITDLGQQAAYSWIREMISTPAQEFLEFPAAVSFLALLTPEDVAHLFKERVNALENSLARLKDQYQKGASLRLPRLFLLESEYQQAVLEAEIGWVKAVITDIESGKLTWRMEELRKHAKSVDNRSDENEI</sequence>
<dbReference type="PANTHER" id="PTHR43252:SF6">
    <property type="entry name" value="NEGATIVE TRANSCRIPTION REGULATOR PADR"/>
    <property type="match status" value="1"/>
</dbReference>
<dbReference type="InterPro" id="IPR036388">
    <property type="entry name" value="WH-like_DNA-bd_sf"/>
</dbReference>
<dbReference type="InterPro" id="IPR036390">
    <property type="entry name" value="WH_DNA-bd_sf"/>
</dbReference>
<dbReference type="EMBL" id="JBHSFW010000005">
    <property type="protein sequence ID" value="MFC4619002.1"/>
    <property type="molecule type" value="Genomic_DNA"/>
</dbReference>
<protein>
    <submittedName>
        <fullName evidence="2">PadR family transcriptional regulator</fullName>
    </submittedName>
</protein>
<dbReference type="InterPro" id="IPR005149">
    <property type="entry name" value="Tscrpt_reg_PadR_N"/>
</dbReference>
<feature type="domain" description="Transcription regulator PadR N-terminal" evidence="1">
    <location>
        <begin position="14"/>
        <end position="88"/>
    </location>
</feature>